<evidence type="ECO:0000256" key="2">
    <source>
        <dbReference type="ARBA" id="ARBA00022723"/>
    </source>
</evidence>
<dbReference type="GO" id="GO:0006412">
    <property type="term" value="P:translation"/>
    <property type="evidence" value="ECO:0007669"/>
    <property type="project" value="UniProtKB-UniRule"/>
</dbReference>
<accession>A0A1T0CJW8</accession>
<protein>
    <recommendedName>
        <fullName evidence="6">Peptide deformylase</fullName>
        <shortName evidence="6">PDF</shortName>
        <ecNumber evidence="6">3.5.1.88</ecNumber>
    </recommendedName>
    <alternativeName>
        <fullName evidence="6">Polypeptide deformylase</fullName>
    </alternativeName>
</protein>
<keyword evidence="4 6" id="KW-0648">Protein biosynthesis</keyword>
<evidence type="ECO:0000256" key="6">
    <source>
        <dbReference type="HAMAP-Rule" id="MF_00163"/>
    </source>
</evidence>
<dbReference type="RefSeq" id="WP_078306400.1">
    <property type="nucleotide sequence ID" value="NZ_CP147511.1"/>
</dbReference>
<sequence>MALLPILNYPDPRLRTIAKPVETVDADIQTLIADMFETMYEANGVGLAATQVDRHIQLIVMDLSKERHAPRVFINPKVTPLIEEKAPYEEGCLSVPDVYDSVDRPTKVKINALDKDGHAFEEEAEGLLAVCIQHEIDHLNGVLFIDYLSTLKQSRARDKVRKVVKQREKEKQAS</sequence>
<comment type="function">
    <text evidence="6">Removes the formyl group from the N-terminal Met of newly synthesized proteins. Requires at least a dipeptide for an efficient rate of reaction. N-terminal L-methionine is a prerequisite for activity but the enzyme has broad specificity at other positions.</text>
</comment>
<evidence type="ECO:0000313" key="8">
    <source>
        <dbReference type="Proteomes" id="UP000191094"/>
    </source>
</evidence>
<dbReference type="OrthoDB" id="9804313at2"/>
<feature type="binding site" evidence="6">
    <location>
        <position position="92"/>
    </location>
    <ligand>
        <name>Fe cation</name>
        <dbReference type="ChEBI" id="CHEBI:24875"/>
    </ligand>
</feature>
<dbReference type="STRING" id="90241.B0682_01830"/>
<organism evidence="7 8">
    <name type="scientific">Lwoffella lincolnii</name>
    <dbReference type="NCBI Taxonomy" id="90241"/>
    <lineage>
        <taxon>Bacteria</taxon>
        <taxon>Pseudomonadati</taxon>
        <taxon>Pseudomonadota</taxon>
        <taxon>Gammaproteobacteria</taxon>
        <taxon>Moraxellales</taxon>
        <taxon>Moraxellaceae</taxon>
        <taxon>Lwoffella</taxon>
    </lineage>
</organism>
<dbReference type="HAMAP" id="MF_00163">
    <property type="entry name" value="Pep_deformylase"/>
    <property type="match status" value="1"/>
</dbReference>
<dbReference type="GO" id="GO:0042586">
    <property type="term" value="F:peptide deformylase activity"/>
    <property type="evidence" value="ECO:0007669"/>
    <property type="project" value="UniProtKB-UniRule"/>
</dbReference>
<evidence type="ECO:0000313" key="7">
    <source>
        <dbReference type="EMBL" id="OOS22549.1"/>
    </source>
</evidence>
<dbReference type="NCBIfam" id="TIGR00079">
    <property type="entry name" value="pept_deformyl"/>
    <property type="match status" value="1"/>
</dbReference>
<dbReference type="PANTHER" id="PTHR10458:SF21">
    <property type="entry name" value="PEPTIDE DEFORMYLASE"/>
    <property type="match status" value="1"/>
</dbReference>
<evidence type="ECO:0000256" key="1">
    <source>
        <dbReference type="ARBA" id="ARBA00010759"/>
    </source>
</evidence>
<dbReference type="PRINTS" id="PR01576">
    <property type="entry name" value="PDEFORMYLASE"/>
</dbReference>
<dbReference type="FunFam" id="3.90.45.10:FF:000001">
    <property type="entry name" value="Peptide deformylase"/>
    <property type="match status" value="1"/>
</dbReference>
<dbReference type="PIRSF" id="PIRSF004749">
    <property type="entry name" value="Pep_def"/>
    <property type="match status" value="1"/>
</dbReference>
<dbReference type="PANTHER" id="PTHR10458">
    <property type="entry name" value="PEPTIDE DEFORMYLASE"/>
    <property type="match status" value="1"/>
</dbReference>
<feature type="active site" evidence="6">
    <location>
        <position position="135"/>
    </location>
</feature>
<feature type="binding site" evidence="6">
    <location>
        <position position="134"/>
    </location>
    <ligand>
        <name>Fe cation</name>
        <dbReference type="ChEBI" id="CHEBI:24875"/>
    </ligand>
</feature>
<keyword evidence="3 6" id="KW-0378">Hydrolase</keyword>
<keyword evidence="8" id="KW-1185">Reference proteome</keyword>
<dbReference type="GO" id="GO:0046872">
    <property type="term" value="F:metal ion binding"/>
    <property type="evidence" value="ECO:0007669"/>
    <property type="project" value="UniProtKB-KW"/>
</dbReference>
<dbReference type="InterPro" id="IPR036821">
    <property type="entry name" value="Peptide_deformylase_sf"/>
</dbReference>
<proteinExistence type="inferred from homology"/>
<dbReference type="CDD" id="cd00487">
    <property type="entry name" value="Pep_deformylase"/>
    <property type="match status" value="1"/>
</dbReference>
<dbReference type="NCBIfam" id="NF001159">
    <property type="entry name" value="PRK00150.1-3"/>
    <property type="match status" value="1"/>
</dbReference>
<dbReference type="AlphaFoldDB" id="A0A1T0CJW8"/>
<comment type="cofactor">
    <cofactor evidence="6">
        <name>Fe(2+)</name>
        <dbReference type="ChEBI" id="CHEBI:29033"/>
    </cofactor>
    <text evidence="6">Binds 1 Fe(2+) ion.</text>
</comment>
<comment type="caution">
    <text evidence="7">The sequence shown here is derived from an EMBL/GenBank/DDBJ whole genome shotgun (WGS) entry which is preliminary data.</text>
</comment>
<keyword evidence="2 6" id="KW-0479">Metal-binding</keyword>
<comment type="catalytic activity">
    <reaction evidence="6">
        <text>N-terminal N-formyl-L-methionyl-[peptide] + H2O = N-terminal L-methionyl-[peptide] + formate</text>
        <dbReference type="Rhea" id="RHEA:24420"/>
        <dbReference type="Rhea" id="RHEA-COMP:10639"/>
        <dbReference type="Rhea" id="RHEA-COMP:10640"/>
        <dbReference type="ChEBI" id="CHEBI:15377"/>
        <dbReference type="ChEBI" id="CHEBI:15740"/>
        <dbReference type="ChEBI" id="CHEBI:49298"/>
        <dbReference type="ChEBI" id="CHEBI:64731"/>
        <dbReference type="EC" id="3.5.1.88"/>
    </reaction>
</comment>
<feature type="binding site" evidence="6">
    <location>
        <position position="138"/>
    </location>
    <ligand>
        <name>Fe cation</name>
        <dbReference type="ChEBI" id="CHEBI:24875"/>
    </ligand>
</feature>
<reference evidence="7 8" key="1">
    <citation type="submission" date="2017-02" db="EMBL/GenBank/DDBJ databases">
        <title>Draft genome sequence of Moraxella lincolnii CCUG 9405T type strain.</title>
        <authorList>
            <person name="Salva-Serra F."/>
            <person name="Engstrom-Jakobsson H."/>
            <person name="Thorell K."/>
            <person name="Jaen-Luchoro D."/>
            <person name="Gonzales-Siles L."/>
            <person name="Karlsson R."/>
            <person name="Yazdan S."/>
            <person name="Boulund F."/>
            <person name="Johnning A."/>
            <person name="Engstrand L."/>
            <person name="Kristiansson E."/>
            <person name="Moore E."/>
        </authorList>
    </citation>
    <scope>NUCLEOTIDE SEQUENCE [LARGE SCALE GENOMIC DNA]</scope>
    <source>
        <strain evidence="7 8">CCUG 9405</strain>
    </source>
</reference>
<dbReference type="Gene3D" id="3.90.45.10">
    <property type="entry name" value="Peptide deformylase"/>
    <property type="match status" value="1"/>
</dbReference>
<evidence type="ECO:0000256" key="5">
    <source>
        <dbReference type="ARBA" id="ARBA00023004"/>
    </source>
</evidence>
<dbReference type="SUPFAM" id="SSF56420">
    <property type="entry name" value="Peptide deformylase"/>
    <property type="match status" value="1"/>
</dbReference>
<keyword evidence="5 6" id="KW-0408">Iron</keyword>
<evidence type="ECO:0000256" key="4">
    <source>
        <dbReference type="ARBA" id="ARBA00022917"/>
    </source>
</evidence>
<evidence type="ECO:0000256" key="3">
    <source>
        <dbReference type="ARBA" id="ARBA00022801"/>
    </source>
</evidence>
<dbReference type="EMBL" id="MUYT01000002">
    <property type="protein sequence ID" value="OOS22549.1"/>
    <property type="molecule type" value="Genomic_DNA"/>
</dbReference>
<dbReference type="Proteomes" id="UP000191094">
    <property type="component" value="Unassembled WGS sequence"/>
</dbReference>
<comment type="similarity">
    <text evidence="1 6">Belongs to the polypeptide deformylase family.</text>
</comment>
<dbReference type="EC" id="3.5.1.88" evidence="6"/>
<gene>
    <name evidence="6" type="primary">def</name>
    <name evidence="7" type="ORF">B0682_01830</name>
</gene>
<dbReference type="InterPro" id="IPR023635">
    <property type="entry name" value="Peptide_deformylase"/>
</dbReference>
<dbReference type="Pfam" id="PF01327">
    <property type="entry name" value="Pep_deformylase"/>
    <property type="match status" value="1"/>
</dbReference>
<name>A0A1T0CJW8_9GAMM</name>